<protein>
    <submittedName>
        <fullName evidence="6">LysR family transcriptional regulator</fullName>
    </submittedName>
</protein>
<dbReference type="AlphaFoldDB" id="A0A6L7IQT8"/>
<dbReference type="SUPFAM" id="SSF53850">
    <property type="entry name" value="Periplasmic binding protein-like II"/>
    <property type="match status" value="1"/>
</dbReference>
<dbReference type="InterPro" id="IPR036390">
    <property type="entry name" value="WH_DNA-bd_sf"/>
</dbReference>
<dbReference type="RefSeq" id="WP_160941803.1">
    <property type="nucleotide sequence ID" value="NZ_CP063310.1"/>
</dbReference>
<dbReference type="Proteomes" id="UP000478463">
    <property type="component" value="Chromosome"/>
</dbReference>
<evidence type="ECO:0000256" key="5">
    <source>
        <dbReference type="SAM" id="MobiDB-lite"/>
    </source>
</evidence>
<dbReference type="GO" id="GO:0003677">
    <property type="term" value="F:DNA binding"/>
    <property type="evidence" value="ECO:0007669"/>
    <property type="project" value="UniProtKB-KW"/>
</dbReference>
<dbReference type="Gene3D" id="1.10.10.10">
    <property type="entry name" value="Winged helix-like DNA-binding domain superfamily/Winged helix DNA-binding domain"/>
    <property type="match status" value="1"/>
</dbReference>
<proteinExistence type="inferred from homology"/>
<keyword evidence="2" id="KW-0805">Transcription regulation</keyword>
<dbReference type="Gene3D" id="3.40.190.10">
    <property type="entry name" value="Periplasmic binding protein-like II"/>
    <property type="match status" value="2"/>
</dbReference>
<comment type="similarity">
    <text evidence="1">Belongs to the LysR transcriptional regulatory family.</text>
</comment>
<sequence>MDIHKLRCVVSLAKLKNVTRAAEACYMAQSTMSSTIASVEAEVGATLFTRTNRGVSTTVAGDRFVEAVEDVVSRYDKAVASAQALSEEPPPAITIGFNSTLVAASIAPIVSLFARDNPDAPIRFCKQSISELATCLKDGRADIAFGNQFVARKFPHMRFVPVAEGSPCVYVPKDHALARKSTATIDDLAHEQLLCASSGYDPHGISAAAEVLKDGGVPFTATSPVDNEEAIVSMVEAGLGLYPASTWYRRAYEDRVACVPLELDVERMQIVIAWRDAELDAVARDFAACARAVFDGLEEARPPGTLPSLARGSLAGGGPRRLPPPRRCSG</sequence>
<gene>
    <name evidence="6" type="ORF">GS424_007040</name>
</gene>
<dbReference type="PROSITE" id="PS50931">
    <property type="entry name" value="HTH_LYSR"/>
    <property type="match status" value="1"/>
</dbReference>
<name>A0A6L7IQT8_9ACTN</name>
<dbReference type="EMBL" id="CP063310">
    <property type="protein sequence ID" value="QOS69585.1"/>
    <property type="molecule type" value="Genomic_DNA"/>
</dbReference>
<evidence type="ECO:0000256" key="3">
    <source>
        <dbReference type="ARBA" id="ARBA00023125"/>
    </source>
</evidence>
<dbReference type="PANTHER" id="PTHR30346">
    <property type="entry name" value="TRANSCRIPTIONAL DUAL REGULATOR HCAR-RELATED"/>
    <property type="match status" value="1"/>
</dbReference>
<evidence type="ECO:0000313" key="6">
    <source>
        <dbReference type="EMBL" id="QOS69585.1"/>
    </source>
</evidence>
<dbReference type="CDD" id="cd05466">
    <property type="entry name" value="PBP2_LTTR_substrate"/>
    <property type="match status" value="1"/>
</dbReference>
<evidence type="ECO:0000256" key="1">
    <source>
        <dbReference type="ARBA" id="ARBA00009437"/>
    </source>
</evidence>
<accession>A0A6L7IQT8</accession>
<reference evidence="6 7" key="1">
    <citation type="submission" date="2020-10" db="EMBL/GenBank/DDBJ databases">
        <title>Eggerthella sp. nov., isolated from human feces.</title>
        <authorList>
            <person name="Yajun G."/>
        </authorList>
    </citation>
    <scope>NUCLEOTIDE SEQUENCE [LARGE SCALE GENOMIC DNA]</scope>
    <source>
        <strain evidence="6 7">HF-1101</strain>
    </source>
</reference>
<organism evidence="6 7">
    <name type="scientific">Eggerthella guodeyinii</name>
    <dbReference type="NCBI Taxonomy" id="2690837"/>
    <lineage>
        <taxon>Bacteria</taxon>
        <taxon>Bacillati</taxon>
        <taxon>Actinomycetota</taxon>
        <taxon>Coriobacteriia</taxon>
        <taxon>Eggerthellales</taxon>
        <taxon>Eggerthellaceae</taxon>
        <taxon>Eggerthella</taxon>
    </lineage>
</organism>
<dbReference type="Pfam" id="PF03466">
    <property type="entry name" value="LysR_substrate"/>
    <property type="match status" value="1"/>
</dbReference>
<dbReference type="Pfam" id="PF00126">
    <property type="entry name" value="HTH_1"/>
    <property type="match status" value="1"/>
</dbReference>
<evidence type="ECO:0000256" key="2">
    <source>
        <dbReference type="ARBA" id="ARBA00023015"/>
    </source>
</evidence>
<feature type="region of interest" description="Disordered" evidence="5">
    <location>
        <begin position="304"/>
        <end position="330"/>
    </location>
</feature>
<evidence type="ECO:0000313" key="7">
    <source>
        <dbReference type="Proteomes" id="UP000478463"/>
    </source>
</evidence>
<keyword evidence="4" id="KW-0804">Transcription</keyword>
<dbReference type="FunFam" id="1.10.10.10:FF:000001">
    <property type="entry name" value="LysR family transcriptional regulator"/>
    <property type="match status" value="1"/>
</dbReference>
<dbReference type="KEGG" id="egd:GS424_007040"/>
<keyword evidence="3" id="KW-0238">DNA-binding</keyword>
<dbReference type="GO" id="GO:0003700">
    <property type="term" value="F:DNA-binding transcription factor activity"/>
    <property type="evidence" value="ECO:0007669"/>
    <property type="project" value="InterPro"/>
</dbReference>
<dbReference type="GO" id="GO:0032993">
    <property type="term" value="C:protein-DNA complex"/>
    <property type="evidence" value="ECO:0007669"/>
    <property type="project" value="TreeGrafter"/>
</dbReference>
<dbReference type="InterPro" id="IPR036388">
    <property type="entry name" value="WH-like_DNA-bd_sf"/>
</dbReference>
<dbReference type="InterPro" id="IPR000847">
    <property type="entry name" value="LysR_HTH_N"/>
</dbReference>
<feature type="compositionally biased region" description="Pro residues" evidence="5">
    <location>
        <begin position="321"/>
        <end position="330"/>
    </location>
</feature>
<dbReference type="SUPFAM" id="SSF46785">
    <property type="entry name" value="Winged helix' DNA-binding domain"/>
    <property type="match status" value="1"/>
</dbReference>
<dbReference type="InterPro" id="IPR005119">
    <property type="entry name" value="LysR_subst-bd"/>
</dbReference>
<evidence type="ECO:0000256" key="4">
    <source>
        <dbReference type="ARBA" id="ARBA00023163"/>
    </source>
</evidence>
<dbReference type="PANTHER" id="PTHR30346:SF0">
    <property type="entry name" value="HCA OPERON TRANSCRIPTIONAL ACTIVATOR HCAR"/>
    <property type="match status" value="1"/>
</dbReference>